<keyword evidence="17" id="KW-1185">Reference proteome</keyword>
<evidence type="ECO:0000313" key="15">
    <source>
        <dbReference type="EMBL" id="QRK69433.1"/>
    </source>
</evidence>
<evidence type="ECO:0000313" key="12">
    <source>
        <dbReference type="EMBL" id="QRK69430.1"/>
    </source>
</evidence>
<evidence type="ECO:0000256" key="9">
    <source>
        <dbReference type="ARBA" id="ARBA00033344"/>
    </source>
</evidence>
<dbReference type="EMBL" id="MT860255">
    <property type="protein sequence ID" value="QRK69431.1"/>
    <property type="molecule type" value="Genomic_RNA"/>
</dbReference>
<keyword evidence="5" id="KW-0946">Virion</keyword>
<evidence type="ECO:0000256" key="7">
    <source>
        <dbReference type="ARBA" id="ARBA00023086"/>
    </source>
</evidence>
<organism evidence="16">
    <name type="scientific">Solenopsis invicta virus 14</name>
    <dbReference type="NCBI Taxonomy" id="2810810"/>
    <lineage>
        <taxon>Viruses</taxon>
        <taxon>Riboviria</taxon>
        <taxon>Orthornavirae</taxon>
        <taxon>Negarnaviricota</taxon>
        <taxon>Polyploviricotina</taxon>
        <taxon>Bunyaviricetes</taxon>
        <taxon>Hareavirales</taxon>
        <taxon>Phenuiviridae</taxon>
        <taxon>Horwuvirus</taxon>
        <taxon>Horwuvirus solenopsidis</taxon>
    </lineage>
</organism>
<dbReference type="EMBL" id="MT860256">
    <property type="protein sequence ID" value="QRK69432.1"/>
    <property type="molecule type" value="Genomic_RNA"/>
</dbReference>
<dbReference type="EMBL" id="MT860257">
    <property type="protein sequence ID" value="QRK69433.1"/>
    <property type="molecule type" value="Genomic_RNA"/>
</dbReference>
<dbReference type="GO" id="GO:0003723">
    <property type="term" value="F:RNA binding"/>
    <property type="evidence" value="ECO:0007669"/>
    <property type="project" value="UniProtKB-KW"/>
</dbReference>
<dbReference type="RefSeq" id="YP_010840766.1">
    <property type="nucleotide sequence ID" value="NC_079006.1"/>
</dbReference>
<dbReference type="EMBL" id="MT860258">
    <property type="protein sequence ID" value="QRK69434.1"/>
    <property type="molecule type" value="Genomic_RNA"/>
</dbReference>
<evidence type="ECO:0000313" key="17">
    <source>
        <dbReference type="Proteomes" id="UP001156811"/>
    </source>
</evidence>
<proteinExistence type="predicted"/>
<name>A0A891H186_9VIRU</name>
<keyword evidence="7 16" id="KW-0543">Viral nucleoprotein</keyword>
<evidence type="ECO:0000256" key="6">
    <source>
        <dbReference type="ARBA" id="ARBA00022884"/>
    </source>
</evidence>
<dbReference type="GO" id="GO:0030430">
    <property type="term" value="C:host cell cytoplasm"/>
    <property type="evidence" value="ECO:0007669"/>
    <property type="project" value="UniProtKB-SubCell"/>
</dbReference>
<keyword evidence="6" id="KW-0694">RNA-binding</keyword>
<evidence type="ECO:0000313" key="16">
    <source>
        <dbReference type="EMBL" id="QRK69434.1"/>
    </source>
</evidence>
<evidence type="ECO:0000256" key="1">
    <source>
        <dbReference type="ARBA" id="ARBA00004192"/>
    </source>
</evidence>
<accession>A0A891H186</accession>
<keyword evidence="4" id="KW-0167">Capsid protein</keyword>
<evidence type="ECO:0000313" key="14">
    <source>
        <dbReference type="EMBL" id="QRK69432.1"/>
    </source>
</evidence>
<evidence type="ECO:0000256" key="3">
    <source>
        <dbReference type="ARBA" id="ARBA00014389"/>
    </source>
</evidence>
<dbReference type="Proteomes" id="UP001156811">
    <property type="component" value="Genome"/>
</dbReference>
<gene>
    <name evidence="16" type="primary">NP</name>
</gene>
<dbReference type="EMBL" id="MT860253">
    <property type="protein sequence ID" value="QRK69429.1"/>
    <property type="molecule type" value="Genomic_RNA"/>
</dbReference>
<dbReference type="InterPro" id="IPR009522">
    <property type="entry name" value="Capsid_Phlebovir/Tenuivir"/>
</dbReference>
<sequence>MAESLQLTYETFTKAVGEYITQNEAIIISKISGYAYQGFTPKEVFKALIAKMRAASLSQADANKDIADMISIFLIRGPNMAKVKMDTVTGGQQSFDRISELIRRYDIKSRAPSPTDITLPRISMIFASISWLIYKACAEHITSYPVSSAEIGLDNSQIFSFNFVPCLLRSTDLAAQPDIGCIMMTHNIYQAYLTKKTTLRNAKDAQKYIPSATKYAYLACKGTLMSSTAVVAHQHRLKEFVTPDLKKQFVSLMKSFFKILPDENCEEITTCHYIVNFCRIRNTSIGDIGDDIFFSDLAAAKSFLES</sequence>
<evidence type="ECO:0000256" key="2">
    <source>
        <dbReference type="ARBA" id="ARBA00004328"/>
    </source>
</evidence>
<reference evidence="16" key="1">
    <citation type="submission" date="2020-08" db="EMBL/GenBank/DDBJ databases">
        <authorList>
            <person name="Xavier C.A.D."/>
            <person name="Allen M.L."/>
            <person name="Whitfield A.E."/>
        </authorList>
    </citation>
    <scope>NUCLEOTIDE SEQUENCE</scope>
    <source>
        <strain evidence="14">B:Missipi</strain>
        <strain evidence="15">C:Missipi</strain>
        <strain evidence="10">Q2:Texas</strain>
        <strain evidence="11">W2:Texas</strain>
        <strain evidence="12">W3:Texas</strain>
        <strain evidence="13">Y05:Florida</strain>
        <strain evidence="16">Z:Missipi</strain>
    </source>
</reference>
<dbReference type="GO" id="GO:0019013">
    <property type="term" value="C:viral nucleocapsid"/>
    <property type="evidence" value="ECO:0007669"/>
    <property type="project" value="UniProtKB-KW"/>
</dbReference>
<dbReference type="GeneID" id="80554382"/>
<evidence type="ECO:0000313" key="13">
    <source>
        <dbReference type="EMBL" id="QRK69431.1"/>
    </source>
</evidence>
<evidence type="ECO:0000256" key="8">
    <source>
        <dbReference type="ARBA" id="ARBA00023200"/>
    </source>
</evidence>
<evidence type="ECO:0000313" key="11">
    <source>
        <dbReference type="EMBL" id="QRK69429.1"/>
    </source>
</evidence>
<evidence type="ECO:0000256" key="4">
    <source>
        <dbReference type="ARBA" id="ARBA00022561"/>
    </source>
</evidence>
<dbReference type="EMBL" id="MT860252">
    <property type="protein sequence ID" value="QRK69428.1"/>
    <property type="molecule type" value="Genomic_RNA"/>
</dbReference>
<dbReference type="Pfam" id="PF05733">
    <property type="entry name" value="Tenui_N"/>
    <property type="match status" value="1"/>
</dbReference>
<comment type="subcellular location">
    <subcellularLocation>
        <location evidence="1">Host cytoplasm</location>
    </subcellularLocation>
    <subcellularLocation>
        <location evidence="2">Virion</location>
    </subcellularLocation>
</comment>
<dbReference type="KEGG" id="vg:80554382"/>
<dbReference type="EMBL" id="MT860254">
    <property type="protein sequence ID" value="QRK69430.1"/>
    <property type="molecule type" value="Genomic_RNA"/>
</dbReference>
<keyword evidence="8" id="KW-1035">Host cytoplasm</keyword>
<evidence type="ECO:0000256" key="5">
    <source>
        <dbReference type="ARBA" id="ARBA00022844"/>
    </source>
</evidence>
<protein>
    <recommendedName>
        <fullName evidence="3">Nucleoprotein</fullName>
    </recommendedName>
    <alternativeName>
        <fullName evidence="9">Nucleocapsid protein</fullName>
    </alternativeName>
</protein>
<evidence type="ECO:0000313" key="10">
    <source>
        <dbReference type="EMBL" id="QRK69428.1"/>
    </source>
</evidence>